<sequence length="188" mass="20610">MGPPWRGAKFAVHCAAPGTSFCQRQLPRPLKQSHLEPQPASKNTGHPIRSVEQRAVPKTQHAQRLSLTHRQRGAPGSPRPASGWQPAHERRAGTGGLRSPKQAGSPPSSVAEKVFFGLERYIQIGGPEFQGCGSMPLQNPRWLATGTGKWEDAKSPNEDGFKALTDRNPYRQIPSTYQPPHAPFSLEK</sequence>
<comment type="caution">
    <text evidence="2">The sequence shown here is derived from an EMBL/GenBank/DDBJ whole genome shotgun (WGS) entry which is preliminary data.</text>
</comment>
<dbReference type="EMBL" id="JAINUF010000008">
    <property type="protein sequence ID" value="KAJ8351246.1"/>
    <property type="molecule type" value="Genomic_DNA"/>
</dbReference>
<reference evidence="2" key="1">
    <citation type="journal article" date="2023" name="Science">
        <title>Genome structures resolve the early diversification of teleost fishes.</title>
        <authorList>
            <person name="Parey E."/>
            <person name="Louis A."/>
            <person name="Montfort J."/>
            <person name="Bouchez O."/>
            <person name="Roques C."/>
            <person name="Iampietro C."/>
            <person name="Lluch J."/>
            <person name="Castinel A."/>
            <person name="Donnadieu C."/>
            <person name="Desvignes T."/>
            <person name="Floi Bucao C."/>
            <person name="Jouanno E."/>
            <person name="Wen M."/>
            <person name="Mejri S."/>
            <person name="Dirks R."/>
            <person name="Jansen H."/>
            <person name="Henkel C."/>
            <person name="Chen W.J."/>
            <person name="Zahm M."/>
            <person name="Cabau C."/>
            <person name="Klopp C."/>
            <person name="Thompson A.W."/>
            <person name="Robinson-Rechavi M."/>
            <person name="Braasch I."/>
            <person name="Lecointre G."/>
            <person name="Bobe J."/>
            <person name="Postlethwait J.H."/>
            <person name="Berthelot C."/>
            <person name="Roest Crollius H."/>
            <person name="Guiguen Y."/>
        </authorList>
    </citation>
    <scope>NUCLEOTIDE SEQUENCE</scope>
    <source>
        <strain evidence="2">WJC10195</strain>
    </source>
</reference>
<accession>A0A9Q1F5D0</accession>
<feature type="region of interest" description="Disordered" evidence="1">
    <location>
        <begin position="25"/>
        <end position="110"/>
    </location>
</feature>
<evidence type="ECO:0000313" key="3">
    <source>
        <dbReference type="Proteomes" id="UP001152622"/>
    </source>
</evidence>
<protein>
    <submittedName>
        <fullName evidence="2">Uncharacterized protein</fullName>
    </submittedName>
</protein>
<gene>
    <name evidence="2" type="ORF">SKAU_G00227220</name>
</gene>
<name>A0A9Q1F5D0_SYNKA</name>
<evidence type="ECO:0000256" key="1">
    <source>
        <dbReference type="SAM" id="MobiDB-lite"/>
    </source>
</evidence>
<dbReference type="AlphaFoldDB" id="A0A9Q1F5D0"/>
<feature type="region of interest" description="Disordered" evidence="1">
    <location>
        <begin position="147"/>
        <end position="188"/>
    </location>
</feature>
<organism evidence="2 3">
    <name type="scientific">Synaphobranchus kaupii</name>
    <name type="common">Kaup's arrowtooth eel</name>
    <dbReference type="NCBI Taxonomy" id="118154"/>
    <lineage>
        <taxon>Eukaryota</taxon>
        <taxon>Metazoa</taxon>
        <taxon>Chordata</taxon>
        <taxon>Craniata</taxon>
        <taxon>Vertebrata</taxon>
        <taxon>Euteleostomi</taxon>
        <taxon>Actinopterygii</taxon>
        <taxon>Neopterygii</taxon>
        <taxon>Teleostei</taxon>
        <taxon>Anguilliformes</taxon>
        <taxon>Synaphobranchidae</taxon>
        <taxon>Synaphobranchus</taxon>
    </lineage>
</organism>
<dbReference type="Proteomes" id="UP001152622">
    <property type="component" value="Chromosome 8"/>
</dbReference>
<feature type="compositionally biased region" description="Basic and acidic residues" evidence="1">
    <location>
        <begin position="149"/>
        <end position="169"/>
    </location>
</feature>
<evidence type="ECO:0000313" key="2">
    <source>
        <dbReference type="EMBL" id="KAJ8351246.1"/>
    </source>
</evidence>
<proteinExistence type="predicted"/>
<keyword evidence="3" id="KW-1185">Reference proteome</keyword>